<sequence>MGSVLHRVAVRFAFEANGIGIDASTDLQLITALLVASVLIVPRY</sequence>
<evidence type="ECO:0000313" key="1">
    <source>
        <dbReference type="EMBL" id="MBB5073696.1"/>
    </source>
</evidence>
<dbReference type="AlphaFoldDB" id="A0A840NM04"/>
<gene>
    <name evidence="1" type="ORF">HNQ69_000822</name>
</gene>
<organism evidence="1 2">
    <name type="scientific">Bartonella callosciuri</name>
    <dbReference type="NCBI Taxonomy" id="686223"/>
    <lineage>
        <taxon>Bacteria</taxon>
        <taxon>Pseudomonadati</taxon>
        <taxon>Pseudomonadota</taxon>
        <taxon>Alphaproteobacteria</taxon>
        <taxon>Hyphomicrobiales</taxon>
        <taxon>Bartonellaceae</taxon>
        <taxon>Bartonella</taxon>
    </lineage>
</organism>
<proteinExistence type="predicted"/>
<dbReference type="Proteomes" id="UP000561417">
    <property type="component" value="Unassembled WGS sequence"/>
</dbReference>
<protein>
    <submittedName>
        <fullName evidence="1">ABC-type uncharacterized transport system permease subunit</fullName>
    </submittedName>
</protein>
<reference evidence="1 2" key="1">
    <citation type="submission" date="2020-08" db="EMBL/GenBank/DDBJ databases">
        <title>Genomic Encyclopedia of Type Strains, Phase IV (KMG-IV): sequencing the most valuable type-strain genomes for metagenomic binning, comparative biology and taxonomic classification.</title>
        <authorList>
            <person name="Goeker M."/>
        </authorList>
    </citation>
    <scope>NUCLEOTIDE SEQUENCE [LARGE SCALE GENOMIC DNA]</scope>
    <source>
        <strain evidence="1 2">DSM 28538</strain>
    </source>
</reference>
<keyword evidence="2" id="KW-1185">Reference proteome</keyword>
<accession>A0A840NM04</accession>
<dbReference type="EMBL" id="JACHIM010000003">
    <property type="protein sequence ID" value="MBB5073696.1"/>
    <property type="molecule type" value="Genomic_DNA"/>
</dbReference>
<name>A0A840NM04_9HYPH</name>
<comment type="caution">
    <text evidence="1">The sequence shown here is derived from an EMBL/GenBank/DDBJ whole genome shotgun (WGS) entry which is preliminary data.</text>
</comment>
<evidence type="ECO:0000313" key="2">
    <source>
        <dbReference type="Proteomes" id="UP000561417"/>
    </source>
</evidence>